<reference evidence="1 2" key="1">
    <citation type="submission" date="2021-06" db="EMBL/GenBank/DDBJ databases">
        <title>Caerostris extrusa draft genome.</title>
        <authorList>
            <person name="Kono N."/>
            <person name="Arakawa K."/>
        </authorList>
    </citation>
    <scope>NUCLEOTIDE SEQUENCE [LARGE SCALE GENOMIC DNA]</scope>
</reference>
<comment type="caution">
    <text evidence="1">The sequence shown here is derived from an EMBL/GenBank/DDBJ whole genome shotgun (WGS) entry which is preliminary data.</text>
</comment>
<keyword evidence="2" id="KW-1185">Reference proteome</keyword>
<dbReference type="EMBL" id="BPLR01004351">
    <property type="protein sequence ID" value="GIX94252.1"/>
    <property type="molecule type" value="Genomic_DNA"/>
</dbReference>
<gene>
    <name evidence="1" type="ORF">CEXT_314091</name>
</gene>
<dbReference type="Proteomes" id="UP001054945">
    <property type="component" value="Unassembled WGS sequence"/>
</dbReference>
<organism evidence="1 2">
    <name type="scientific">Caerostris extrusa</name>
    <name type="common">Bark spider</name>
    <name type="synonym">Caerostris bankana</name>
    <dbReference type="NCBI Taxonomy" id="172846"/>
    <lineage>
        <taxon>Eukaryota</taxon>
        <taxon>Metazoa</taxon>
        <taxon>Ecdysozoa</taxon>
        <taxon>Arthropoda</taxon>
        <taxon>Chelicerata</taxon>
        <taxon>Arachnida</taxon>
        <taxon>Araneae</taxon>
        <taxon>Araneomorphae</taxon>
        <taxon>Entelegynae</taxon>
        <taxon>Araneoidea</taxon>
        <taxon>Araneidae</taxon>
        <taxon>Caerostris</taxon>
    </lineage>
</organism>
<evidence type="ECO:0000313" key="1">
    <source>
        <dbReference type="EMBL" id="GIX94252.1"/>
    </source>
</evidence>
<dbReference type="AlphaFoldDB" id="A0AAV4PAF8"/>
<accession>A0AAV4PAF8</accession>
<proteinExistence type="predicted"/>
<protein>
    <submittedName>
        <fullName evidence="1">Uncharacterized protein</fullName>
    </submittedName>
</protein>
<sequence length="117" mass="13590">MAALYPSLYYTKASPTQKTYIEGEGKKIYLTTRRLHFIPISIYLPEKEKEGVTKQEEEEEEDRESNIQIFSLLSNFNASSIKSEATPPFESKTNFLLPYSRKQIAPSHIIWARETQQ</sequence>
<evidence type="ECO:0000313" key="2">
    <source>
        <dbReference type="Proteomes" id="UP001054945"/>
    </source>
</evidence>
<name>A0AAV4PAF8_CAEEX</name>